<proteinExistence type="predicted"/>
<sequence length="105" mass="12755">MSYWAQLYIYHDSRQHPCHCQYSFLIALGYCFYVGYQHRSKINQVRKQGFLMPKEWNWLTGHLLVLLKYVDRLPPDANVNIAMRELAMEFAHTEIFFMDFWLVYP</sequence>
<name>A0A8H6EAC5_PETAA</name>
<accession>A0A8H6EAC5</accession>
<reference evidence="1 2" key="1">
    <citation type="submission" date="2019-04" db="EMBL/GenBank/DDBJ databases">
        <title>Aspergillus burnettii sp. nov., novel species from soil in southeast Queensland.</title>
        <authorList>
            <person name="Gilchrist C.L.M."/>
            <person name="Pitt J.I."/>
            <person name="Lange L."/>
            <person name="Lacey H.J."/>
            <person name="Vuong D."/>
            <person name="Midgley D.J."/>
            <person name="Greenfield P."/>
            <person name="Bradbury M."/>
            <person name="Lacey E."/>
            <person name="Busk P.K."/>
            <person name="Pilgaard B."/>
            <person name="Chooi Y.H."/>
            <person name="Piggott A.M."/>
        </authorList>
    </citation>
    <scope>NUCLEOTIDE SEQUENCE [LARGE SCALE GENOMIC DNA]</scope>
    <source>
        <strain evidence="1 2">FRR 5400</strain>
    </source>
</reference>
<evidence type="ECO:0000313" key="1">
    <source>
        <dbReference type="EMBL" id="KAF5865382.1"/>
    </source>
</evidence>
<protein>
    <submittedName>
        <fullName evidence="1">Uncharacterized protein</fullName>
    </submittedName>
</protein>
<keyword evidence="2" id="KW-1185">Reference proteome</keyword>
<evidence type="ECO:0000313" key="2">
    <source>
        <dbReference type="Proteomes" id="UP000541154"/>
    </source>
</evidence>
<organism evidence="1 2">
    <name type="scientific">Petromyces alliaceus</name>
    <name type="common">Aspergillus alliaceus</name>
    <dbReference type="NCBI Taxonomy" id="209559"/>
    <lineage>
        <taxon>Eukaryota</taxon>
        <taxon>Fungi</taxon>
        <taxon>Dikarya</taxon>
        <taxon>Ascomycota</taxon>
        <taxon>Pezizomycotina</taxon>
        <taxon>Eurotiomycetes</taxon>
        <taxon>Eurotiomycetidae</taxon>
        <taxon>Eurotiales</taxon>
        <taxon>Aspergillaceae</taxon>
        <taxon>Aspergillus</taxon>
        <taxon>Aspergillus subgen. Circumdati</taxon>
    </lineage>
</organism>
<dbReference type="EMBL" id="SPNV01000020">
    <property type="protein sequence ID" value="KAF5865382.1"/>
    <property type="molecule type" value="Genomic_DNA"/>
</dbReference>
<comment type="caution">
    <text evidence="1">The sequence shown here is derived from an EMBL/GenBank/DDBJ whole genome shotgun (WGS) entry which is preliminary data.</text>
</comment>
<dbReference type="Proteomes" id="UP000541154">
    <property type="component" value="Unassembled WGS sequence"/>
</dbReference>
<dbReference type="AlphaFoldDB" id="A0A8H6EAC5"/>
<gene>
    <name evidence="1" type="ORF">ETB97_004199</name>
</gene>